<reference evidence="2" key="1">
    <citation type="submission" date="2021-06" db="EMBL/GenBank/DDBJ databases">
        <authorList>
            <person name="Kallberg Y."/>
            <person name="Tangrot J."/>
            <person name="Rosling A."/>
        </authorList>
    </citation>
    <scope>NUCLEOTIDE SEQUENCE</scope>
    <source>
        <strain evidence="2">UK204</strain>
    </source>
</reference>
<comment type="caution">
    <text evidence="2">The sequence shown here is derived from an EMBL/GenBank/DDBJ whole genome shotgun (WGS) entry which is preliminary data.</text>
</comment>
<dbReference type="OrthoDB" id="6275295at2759"/>
<dbReference type="PANTHER" id="PTHR18806">
    <property type="entry name" value="RBM25 PROTEIN"/>
    <property type="match status" value="1"/>
</dbReference>
<dbReference type="PROSITE" id="PS51025">
    <property type="entry name" value="PWI"/>
    <property type="match status" value="1"/>
</dbReference>
<dbReference type="AlphaFoldDB" id="A0A9N9F6L2"/>
<dbReference type="GO" id="GO:0005681">
    <property type="term" value="C:spliceosomal complex"/>
    <property type="evidence" value="ECO:0007669"/>
    <property type="project" value="TreeGrafter"/>
</dbReference>
<dbReference type="SMART" id="SM00311">
    <property type="entry name" value="PWI"/>
    <property type="match status" value="1"/>
</dbReference>
<protein>
    <submittedName>
        <fullName evidence="2">15667_t:CDS:1</fullName>
    </submittedName>
</protein>
<name>A0A9N9F6L2_9GLOM</name>
<accession>A0A9N9F6L2</accession>
<evidence type="ECO:0000313" key="3">
    <source>
        <dbReference type="Proteomes" id="UP000789570"/>
    </source>
</evidence>
<dbReference type="PANTHER" id="PTHR18806:SF4">
    <property type="entry name" value="RNA-BINDING PROTEIN 25"/>
    <property type="match status" value="1"/>
</dbReference>
<dbReference type="InterPro" id="IPR052768">
    <property type="entry name" value="RBM25"/>
</dbReference>
<evidence type="ECO:0000259" key="1">
    <source>
        <dbReference type="PROSITE" id="PS51025"/>
    </source>
</evidence>
<evidence type="ECO:0000313" key="2">
    <source>
        <dbReference type="EMBL" id="CAG8514076.1"/>
    </source>
</evidence>
<dbReference type="Pfam" id="PF01480">
    <property type="entry name" value="PWI"/>
    <property type="match status" value="1"/>
</dbReference>
<keyword evidence="3" id="KW-1185">Reference proteome</keyword>
<feature type="non-terminal residue" evidence="2">
    <location>
        <position position="240"/>
    </location>
</feature>
<organism evidence="2 3">
    <name type="scientific">Funneliformis caledonium</name>
    <dbReference type="NCBI Taxonomy" id="1117310"/>
    <lineage>
        <taxon>Eukaryota</taxon>
        <taxon>Fungi</taxon>
        <taxon>Fungi incertae sedis</taxon>
        <taxon>Mucoromycota</taxon>
        <taxon>Glomeromycotina</taxon>
        <taxon>Glomeromycetes</taxon>
        <taxon>Glomerales</taxon>
        <taxon>Glomeraceae</taxon>
        <taxon>Funneliformis</taxon>
    </lineage>
</organism>
<dbReference type="EMBL" id="CAJVPQ010000841">
    <property type="protein sequence ID" value="CAG8514076.1"/>
    <property type="molecule type" value="Genomic_DNA"/>
</dbReference>
<feature type="domain" description="PWI" evidence="1">
    <location>
        <begin position="149"/>
        <end position="240"/>
    </location>
</feature>
<proteinExistence type="predicted"/>
<dbReference type="Gene3D" id="1.20.1390.10">
    <property type="entry name" value="PWI domain"/>
    <property type="match status" value="1"/>
</dbReference>
<sequence>SRWWFHRQQFRARELALDESDRLREQQDIEAEQRRIEWERMLEEERKQREEAILMELNAEKETSSTNGTLQNNNVKARLTLSLASKRRAALMAPAEEEEFDDEEGIESKRKRRILVPLEYSDNEDDERKTEERKKKIKDLVENIPTDKEGLWNWNVKWEELDENILNKKLQPFVSKKIVGYLGVQEDELVFFVMDHLRNKKSAANLTKEMEMTLDEESELFVMKLWRMLIFETESKARKI</sequence>
<gene>
    <name evidence="2" type="ORF">FCALED_LOCUS4350</name>
</gene>
<dbReference type="Proteomes" id="UP000789570">
    <property type="component" value="Unassembled WGS sequence"/>
</dbReference>
<dbReference type="GO" id="GO:0003729">
    <property type="term" value="F:mRNA binding"/>
    <property type="evidence" value="ECO:0007669"/>
    <property type="project" value="TreeGrafter"/>
</dbReference>
<dbReference type="InterPro" id="IPR002483">
    <property type="entry name" value="PWI_dom"/>
</dbReference>